<dbReference type="OrthoDB" id="376826at2759"/>
<sequence>MMDLKYPIRVRAEIPVIKMGYERVGRLISGLKESSATVQWGLDMATDGVDRAAQLSCVKNRLVTIDRLLCASLDLTELKLPVLTKTPQQVYDESVEYVMESAVRPISEWMDAKFLVPVNSYIDIYLPELDQELRKNGLENVENEEGSRTYQLAAKLACRVKQHAYAEPKYLESLMYTGYEETISLMKTVVSDPKSLPDTVHQIVKNLNNIGTRPDGQSLLLVEMGFVRLRNCASILAQVIEIIEKMIKCYIELIARYKNELKSHTSYMNIFSSKNNTDNEHETVR</sequence>
<evidence type="ECO:0000313" key="1">
    <source>
        <dbReference type="EMBL" id="VVC34013.1"/>
    </source>
</evidence>
<dbReference type="AlphaFoldDB" id="A0A5E4MUB8"/>
<evidence type="ECO:0000313" key="2">
    <source>
        <dbReference type="Proteomes" id="UP000325440"/>
    </source>
</evidence>
<gene>
    <name evidence="1" type="ORF">CINCED_3A021341</name>
</gene>
<protein>
    <submittedName>
        <fullName evidence="1">Uncharacterized protein</fullName>
    </submittedName>
</protein>
<dbReference type="Proteomes" id="UP000325440">
    <property type="component" value="Unassembled WGS sequence"/>
</dbReference>
<keyword evidence="2" id="KW-1185">Reference proteome</keyword>
<name>A0A5E4MUB8_9HEMI</name>
<reference evidence="1 2" key="1">
    <citation type="submission" date="2019-08" db="EMBL/GenBank/DDBJ databases">
        <authorList>
            <person name="Alioto T."/>
            <person name="Alioto T."/>
            <person name="Gomez Garrido J."/>
        </authorList>
    </citation>
    <scope>NUCLEOTIDE SEQUENCE [LARGE SCALE GENOMIC DNA]</scope>
</reference>
<accession>A0A5E4MUB8</accession>
<organism evidence="1 2">
    <name type="scientific">Cinara cedri</name>
    <dbReference type="NCBI Taxonomy" id="506608"/>
    <lineage>
        <taxon>Eukaryota</taxon>
        <taxon>Metazoa</taxon>
        <taxon>Ecdysozoa</taxon>
        <taxon>Arthropoda</taxon>
        <taxon>Hexapoda</taxon>
        <taxon>Insecta</taxon>
        <taxon>Pterygota</taxon>
        <taxon>Neoptera</taxon>
        <taxon>Paraneoptera</taxon>
        <taxon>Hemiptera</taxon>
        <taxon>Sternorrhyncha</taxon>
        <taxon>Aphidomorpha</taxon>
        <taxon>Aphidoidea</taxon>
        <taxon>Aphididae</taxon>
        <taxon>Lachninae</taxon>
        <taxon>Cinara</taxon>
    </lineage>
</organism>
<dbReference type="EMBL" id="CABPRJ010000981">
    <property type="protein sequence ID" value="VVC34013.1"/>
    <property type="molecule type" value="Genomic_DNA"/>
</dbReference>
<proteinExistence type="predicted"/>